<dbReference type="EMBL" id="DSBW01000012">
    <property type="protein sequence ID" value="HED30171.1"/>
    <property type="molecule type" value="Genomic_DNA"/>
</dbReference>
<protein>
    <submittedName>
        <fullName evidence="2">Periplasmic heavy metal sensor</fullName>
    </submittedName>
</protein>
<dbReference type="InterPro" id="IPR025961">
    <property type="entry name" value="Metal_resist"/>
</dbReference>
<evidence type="ECO:0000313" key="2">
    <source>
        <dbReference type="EMBL" id="HED30171.1"/>
    </source>
</evidence>
<proteinExistence type="predicted"/>
<name>A0A831SM49_PROAE</name>
<organism evidence="2">
    <name type="scientific">Prosthecochloris aestuarii</name>
    <dbReference type="NCBI Taxonomy" id="1102"/>
    <lineage>
        <taxon>Bacteria</taxon>
        <taxon>Pseudomonadati</taxon>
        <taxon>Chlorobiota</taxon>
        <taxon>Chlorobiia</taxon>
        <taxon>Chlorobiales</taxon>
        <taxon>Chlorobiaceae</taxon>
        <taxon>Prosthecochloris</taxon>
    </lineage>
</organism>
<dbReference type="Pfam" id="PF13801">
    <property type="entry name" value="Metal_resist"/>
    <property type="match status" value="1"/>
</dbReference>
<accession>A0A831SM49</accession>
<gene>
    <name evidence="2" type="ORF">ENN50_00445</name>
</gene>
<comment type="caution">
    <text evidence="2">The sequence shown here is derived from an EMBL/GenBank/DDBJ whole genome shotgun (WGS) entry which is preliminary data.</text>
</comment>
<reference evidence="2" key="1">
    <citation type="journal article" date="2020" name="mSystems">
        <title>Genome- and Community-Level Interaction Insights into Carbon Utilization and Element Cycling Functions of Hydrothermarchaeota in Hydrothermal Sediment.</title>
        <authorList>
            <person name="Zhou Z."/>
            <person name="Liu Y."/>
            <person name="Xu W."/>
            <person name="Pan J."/>
            <person name="Luo Z.H."/>
            <person name="Li M."/>
        </authorList>
    </citation>
    <scope>NUCLEOTIDE SEQUENCE [LARGE SCALE GENOMIC DNA]</scope>
    <source>
        <strain evidence="2">SpSt-1181</strain>
    </source>
</reference>
<evidence type="ECO:0000256" key="1">
    <source>
        <dbReference type="SAM" id="MobiDB-lite"/>
    </source>
</evidence>
<dbReference type="Gene3D" id="1.20.120.1490">
    <property type="match status" value="1"/>
</dbReference>
<sequence length="164" mass="18750">MSTTEKKEKTMNSFMKTVVIGGMLFVMPVTGLLARPCGGQGGSGDFRRMDSPRAERIFDDLNLSQKQQKQLQQHRLEQRKSMIGLRSKLALLRTDLAEASLASRPDMRKIDEISDRIGNVHAEMTKERIRSRVYVRSILTDKQKEIMDSRRAMKAERNPGRGNR</sequence>
<feature type="region of interest" description="Disordered" evidence="1">
    <location>
        <begin position="145"/>
        <end position="164"/>
    </location>
</feature>
<dbReference type="Proteomes" id="UP000886335">
    <property type="component" value="Unassembled WGS sequence"/>
</dbReference>
<dbReference type="AlphaFoldDB" id="A0A831SM49"/>